<dbReference type="AlphaFoldDB" id="A0A0V0HX86"/>
<name>A0A0V0HX86_SOLCH</name>
<proteinExistence type="predicted"/>
<sequence length="71" mass="8215">MVMSGQEGKKQGLLIDQTPRTKVLDHHARLRRKRLLFLSVKLLIRRLLKSSISNEFAPSLMNEDHDITDSM</sequence>
<protein>
    <submittedName>
        <fullName evidence="1">Putative ovule protein</fullName>
    </submittedName>
</protein>
<evidence type="ECO:0000313" key="1">
    <source>
        <dbReference type="EMBL" id="JAP24262.1"/>
    </source>
</evidence>
<accession>A0A0V0HX86</accession>
<organism evidence="1">
    <name type="scientific">Solanum chacoense</name>
    <name type="common">Chaco potato</name>
    <dbReference type="NCBI Taxonomy" id="4108"/>
    <lineage>
        <taxon>Eukaryota</taxon>
        <taxon>Viridiplantae</taxon>
        <taxon>Streptophyta</taxon>
        <taxon>Embryophyta</taxon>
        <taxon>Tracheophyta</taxon>
        <taxon>Spermatophyta</taxon>
        <taxon>Magnoliopsida</taxon>
        <taxon>eudicotyledons</taxon>
        <taxon>Gunneridae</taxon>
        <taxon>Pentapetalae</taxon>
        <taxon>asterids</taxon>
        <taxon>lamiids</taxon>
        <taxon>Solanales</taxon>
        <taxon>Solanaceae</taxon>
        <taxon>Solanoideae</taxon>
        <taxon>Solaneae</taxon>
        <taxon>Solanum</taxon>
    </lineage>
</organism>
<reference evidence="1" key="1">
    <citation type="submission" date="2015-12" db="EMBL/GenBank/DDBJ databases">
        <title>Gene expression during late stages of embryo sac development: a critical building block for successful pollen-pistil interactions.</title>
        <authorList>
            <person name="Liu Y."/>
            <person name="Joly V."/>
            <person name="Sabar M."/>
            <person name="Matton D.P."/>
        </authorList>
    </citation>
    <scope>NUCLEOTIDE SEQUENCE</scope>
</reference>
<dbReference type="EMBL" id="GEDG01014578">
    <property type="protein sequence ID" value="JAP24262.1"/>
    <property type="molecule type" value="Transcribed_RNA"/>
</dbReference>